<dbReference type="PANTHER" id="PTHR43248">
    <property type="entry name" value="2-SUCCINYL-6-HYDROXY-2,4-CYCLOHEXADIENE-1-CARBOXYLATE SYNTHASE"/>
    <property type="match status" value="1"/>
</dbReference>
<dbReference type="InterPro" id="IPR013595">
    <property type="entry name" value="Pept_S33_TAP-like_C"/>
</dbReference>
<dbReference type="PANTHER" id="PTHR43248:SF25">
    <property type="entry name" value="AB HYDROLASE-1 DOMAIN-CONTAINING PROTEIN-RELATED"/>
    <property type="match status" value="1"/>
</dbReference>
<feature type="domain" description="Peptidase S33 tripeptidyl aminopeptidase-like C-terminal" evidence="3">
    <location>
        <begin position="506"/>
        <end position="608"/>
    </location>
</feature>
<comment type="similarity">
    <text evidence="1">Belongs to the peptidase S33 family.</text>
</comment>
<name>A0A9Q9DSR0_CURCL</name>
<dbReference type="AlphaFoldDB" id="A0A9Q9DSR0"/>
<organism evidence="4 5">
    <name type="scientific">Curvularia clavata</name>
    <dbReference type="NCBI Taxonomy" id="95742"/>
    <lineage>
        <taxon>Eukaryota</taxon>
        <taxon>Fungi</taxon>
        <taxon>Dikarya</taxon>
        <taxon>Ascomycota</taxon>
        <taxon>Pezizomycotina</taxon>
        <taxon>Dothideomycetes</taxon>
        <taxon>Pleosporomycetidae</taxon>
        <taxon>Pleosporales</taxon>
        <taxon>Pleosporineae</taxon>
        <taxon>Pleosporaceae</taxon>
        <taxon>Curvularia</taxon>
    </lineage>
</organism>
<keyword evidence="2" id="KW-0378">Hydrolase</keyword>
<proteinExistence type="inferred from homology"/>
<evidence type="ECO:0000256" key="1">
    <source>
        <dbReference type="ARBA" id="ARBA00010088"/>
    </source>
</evidence>
<sequence length="693" mass="75508">MKTWNGSDDAAAPIKPRRSRTCRTTLSATFVTLVCLAAVDTISPAFKKWPLSLFAGDRAVSHAPAFDWDEISASEHLQFHKCFNDFECAKLKLPLDYFNGTYPDHTVSIAITKVPAVVPVSDPRYGGPILLNPGGPGGAGAGFALVAGKAMQQIVDSDDPPSIASPNAKYFDIIGFDPRGIGWTEPVAQCMPDQPSVWSWDLRESNEGLPGSSDASIGRLWSMMHAFGASCKLAEQEQDGPDIKQYMSTASVARDMLEIAERHTEYVAKEAGQIAAKKAGKRLASHHAAYVPGESKLQYWGFSYGTYLGSTFASMFPDRVGRLILDGVVSEHDYNHSLGNGSLVDAEKVLSSFYTFCFNAGPTQCPLATANSSVTDIEERVQKIVKSLYHDPLPIISNSGPDFLTWSDVKMLVISSLYLPRSLFPFIAGILADIEAGGGSQLDALAQAYRSTHVYSCPVDGAPEPNLLASHIVTTISVLCGEGDDQSSLTKDEFNKYWEMLESVSPTVGAYWSTIRMRCAGWNIRAKHRFNGSFGANTSNPILFISNTADPVTPLRSGRYMSSLFPGSGLLISDHAGHCTLSTTDVCVWQHIKTYFQSGKLPAPGALCVPPSDPFSLNSTNPDSPFYDPSLDDARSVQVRDSDMDAKQRHLHDAGVRLQKDIADSGVLEMNMHGGERMKRMVRFAMKSRDERV</sequence>
<gene>
    <name evidence="4" type="ORF">yc1106_04534</name>
</gene>
<dbReference type="InterPro" id="IPR029058">
    <property type="entry name" value="AB_hydrolase_fold"/>
</dbReference>
<dbReference type="GO" id="GO:0016787">
    <property type="term" value="F:hydrolase activity"/>
    <property type="evidence" value="ECO:0007669"/>
    <property type="project" value="UniProtKB-KW"/>
</dbReference>
<evidence type="ECO:0000256" key="2">
    <source>
        <dbReference type="ARBA" id="ARBA00022801"/>
    </source>
</evidence>
<dbReference type="OrthoDB" id="425534at2759"/>
<evidence type="ECO:0000259" key="3">
    <source>
        <dbReference type="Pfam" id="PF08386"/>
    </source>
</evidence>
<dbReference type="EMBL" id="CP089276">
    <property type="protein sequence ID" value="USP77260.1"/>
    <property type="molecule type" value="Genomic_DNA"/>
</dbReference>
<dbReference type="Gene3D" id="3.40.50.1820">
    <property type="entry name" value="alpha/beta hydrolase"/>
    <property type="match status" value="1"/>
</dbReference>
<evidence type="ECO:0000313" key="5">
    <source>
        <dbReference type="Proteomes" id="UP001056012"/>
    </source>
</evidence>
<dbReference type="VEuPathDB" id="FungiDB:yc1106_04534"/>
<evidence type="ECO:0000313" key="4">
    <source>
        <dbReference type="EMBL" id="USP77260.1"/>
    </source>
</evidence>
<protein>
    <recommendedName>
        <fullName evidence="3">Peptidase S33 tripeptidyl aminopeptidase-like C-terminal domain-containing protein</fullName>
    </recommendedName>
</protein>
<dbReference type="InterPro" id="IPR051601">
    <property type="entry name" value="Serine_prot/Carboxylest_S33"/>
</dbReference>
<dbReference type="Pfam" id="PF08386">
    <property type="entry name" value="Abhydrolase_4"/>
    <property type="match status" value="1"/>
</dbReference>
<dbReference type="SUPFAM" id="SSF53474">
    <property type="entry name" value="alpha/beta-Hydrolases"/>
    <property type="match status" value="1"/>
</dbReference>
<accession>A0A9Q9DSR0</accession>
<keyword evidence="5" id="KW-1185">Reference proteome</keyword>
<reference evidence="4" key="1">
    <citation type="submission" date="2021-12" db="EMBL/GenBank/DDBJ databases">
        <title>Curvularia clavata genome.</title>
        <authorList>
            <person name="Cao Y."/>
        </authorList>
    </citation>
    <scope>NUCLEOTIDE SEQUENCE</scope>
    <source>
        <strain evidence="4">Yc1106</strain>
    </source>
</reference>
<dbReference type="Proteomes" id="UP001056012">
    <property type="component" value="Chromosome 3"/>
</dbReference>